<gene>
    <name evidence="1" type="ORF">NT26_p10134</name>
    <name evidence="2" type="ORF">NT26_p10363</name>
</gene>
<reference evidence="1" key="1">
    <citation type="submission" date="2011-12" db="EMBL/GenBank/DDBJ databases">
        <authorList>
            <person name="Genoscope - CEA"/>
        </authorList>
    </citation>
    <scope>NUCLEOTIDE SEQUENCE</scope>
    <source>
        <strain evidence="1">NT-26</strain>
        <plasmid evidence="1">NT26_p1</plasmid>
    </source>
</reference>
<dbReference type="EMBL" id="FO082821">
    <property type="protein sequence ID" value="CCF22159.1"/>
    <property type="molecule type" value="Genomic_DNA"/>
</dbReference>
<dbReference type="KEGG" id="rht:NT26_p10134"/>
<proteinExistence type="predicted"/>
<accession>L0NMR5</accession>
<dbReference type="EMBL" id="FO082821">
    <property type="protein sequence ID" value="CCF22382.1"/>
    <property type="molecule type" value="Genomic_DNA"/>
</dbReference>
<name>L0NMR5_9HYPH</name>
<organism evidence="1 3">
    <name type="scientific">Pseudorhizobium banfieldiae</name>
    <dbReference type="NCBI Taxonomy" id="1125847"/>
    <lineage>
        <taxon>Bacteria</taxon>
        <taxon>Pseudomonadati</taxon>
        <taxon>Pseudomonadota</taxon>
        <taxon>Alphaproteobacteria</taxon>
        <taxon>Hyphomicrobiales</taxon>
        <taxon>Rhizobiaceae</taxon>
        <taxon>Rhizobium/Agrobacterium group</taxon>
        <taxon>Pseudorhizobium</taxon>
    </lineage>
</organism>
<protein>
    <submittedName>
        <fullName evidence="1">Uncharacterized protein</fullName>
    </submittedName>
</protein>
<reference evidence="1 3" key="2">
    <citation type="journal article" date="2013" name="Genome Biol. Evol.">
        <title>Life in an arsenic-containing gold mine: genome and physiology of the autotrophic arsenite-oxidizing bacterium rhizobium sp. NT-26.</title>
        <authorList>
            <person name="Andres J."/>
            <person name="Arsene-Ploetze F."/>
            <person name="Barbe V."/>
            <person name="Brochier-Armanet C."/>
            <person name="Cleiss-Arnold J."/>
            <person name="Coppee J.Y."/>
            <person name="Dillies M.A."/>
            <person name="Geist"/>
            <person name="L"/>
            <person name="Joublin A."/>
            <person name="Koechler S."/>
            <person name="Lassalle F."/>
            <person name="Marchal M."/>
            <person name="Medigue C."/>
            <person name="Muller D."/>
            <person name="Nesme X."/>
            <person name="Plewniak F."/>
            <person name="Proux C."/>
            <person name="Ramirez-Bahena M.H."/>
            <person name="Schenowitz C."/>
            <person name="Sismeiro O."/>
            <person name="Vallenet D."/>
            <person name="Santini J.M."/>
            <person name="Bertin P.N."/>
        </authorList>
    </citation>
    <scope>NUCLEOTIDE SEQUENCE [LARGE SCALE GENOMIC DNA]</scope>
    <source>
        <strain evidence="1 3">NT-26</strain>
        <plasmid evidence="1 3">NT26_p1</plasmid>
    </source>
</reference>
<dbReference type="AlphaFoldDB" id="L0NMR5"/>
<keyword evidence="1" id="KW-0614">Plasmid</keyword>
<dbReference type="KEGG" id="rht:NT26_p10363"/>
<dbReference type="Proteomes" id="UP000010792">
    <property type="component" value="Plasmid NT26_p1"/>
</dbReference>
<geneLocation type="plasmid" evidence="1 3">
    <name>NT26_p1</name>
</geneLocation>
<evidence type="ECO:0000313" key="3">
    <source>
        <dbReference type="Proteomes" id="UP000010792"/>
    </source>
</evidence>
<evidence type="ECO:0000313" key="2">
    <source>
        <dbReference type="EMBL" id="CCF22382.1"/>
    </source>
</evidence>
<evidence type="ECO:0000313" key="1">
    <source>
        <dbReference type="EMBL" id="CCF22159.1"/>
    </source>
</evidence>
<sequence length="55" mass="6140">MYQRDGQDKRVINLAQPQSKGSSAYPFKGVYRPKFETKALESVPAVPAKLSATQR</sequence>
<keyword evidence="3" id="KW-1185">Reference proteome</keyword>